<organism evidence="1 2">
    <name type="scientific">Flaviaesturariibacter aridisoli</name>
    <dbReference type="NCBI Taxonomy" id="2545761"/>
    <lineage>
        <taxon>Bacteria</taxon>
        <taxon>Pseudomonadati</taxon>
        <taxon>Bacteroidota</taxon>
        <taxon>Chitinophagia</taxon>
        <taxon>Chitinophagales</taxon>
        <taxon>Chitinophagaceae</taxon>
        <taxon>Flaviaestuariibacter</taxon>
    </lineage>
</organism>
<sequence length="375" mass="42996">MEKINRLLFRVKRKMRKKLKDVDLFRQYLLRRGDRAGIAGEKAVWIDLHRNSYVRYLYILVKYFEAEGYQVYLNENIPFLLSLGDDYSRFIVEERQVRFSSRVPQGALVFSDRPGRAGGATISNDYFREWPAEQEAHYHIPIGMHPYMYKYGYWNAPYDDSARKRSVFFAGNFDANDYKIFSSTGNFRMLDRLAISEQVCALEQCRFPQSEDALRAGATDGVVDIVDKKNFVIDQRDLRGIIAQYAFFIACPGVFMPLSHNIYEAMSVGTIPIIHEEYARLFAPALQDGLNAIVFHNGNFTEKLQEALSLDEERIAGMVANVKRYYEDYCSPKAIVAALASGRYQQVYLNAEKTSIRLLTARNAKARTGPLPAAA</sequence>
<name>A0A4R4E0P5_9BACT</name>
<accession>A0A4R4E0P5</accession>
<proteinExistence type="predicted"/>
<dbReference type="Proteomes" id="UP000295164">
    <property type="component" value="Unassembled WGS sequence"/>
</dbReference>
<keyword evidence="2" id="KW-1185">Reference proteome</keyword>
<gene>
    <name evidence="1" type="ORF">E0486_12820</name>
</gene>
<comment type="caution">
    <text evidence="1">The sequence shown here is derived from an EMBL/GenBank/DDBJ whole genome shotgun (WGS) entry which is preliminary data.</text>
</comment>
<evidence type="ECO:0000313" key="1">
    <source>
        <dbReference type="EMBL" id="TCZ69060.1"/>
    </source>
</evidence>
<dbReference type="RefSeq" id="WP_131852580.1">
    <property type="nucleotide sequence ID" value="NZ_SKFH01000023.1"/>
</dbReference>
<dbReference type="AlphaFoldDB" id="A0A4R4E0P5"/>
<evidence type="ECO:0008006" key="3">
    <source>
        <dbReference type="Google" id="ProtNLM"/>
    </source>
</evidence>
<protein>
    <recommendedName>
        <fullName evidence="3">Glycosyltransferase family 1 protein</fullName>
    </recommendedName>
</protein>
<dbReference type="OrthoDB" id="643584at2"/>
<dbReference type="EMBL" id="SKFH01000023">
    <property type="protein sequence ID" value="TCZ69060.1"/>
    <property type="molecule type" value="Genomic_DNA"/>
</dbReference>
<reference evidence="1 2" key="1">
    <citation type="submission" date="2019-03" db="EMBL/GenBank/DDBJ databases">
        <authorList>
            <person name="Kim M.K.M."/>
        </authorList>
    </citation>
    <scope>NUCLEOTIDE SEQUENCE [LARGE SCALE GENOMIC DNA]</scope>
    <source>
        <strain evidence="1 2">17J68-15</strain>
    </source>
</reference>
<evidence type="ECO:0000313" key="2">
    <source>
        <dbReference type="Proteomes" id="UP000295164"/>
    </source>
</evidence>